<gene>
    <name evidence="1" type="ORF">ZEAMMB73_Zm00001d044696</name>
</gene>
<protein>
    <submittedName>
        <fullName evidence="1">Uncharacterized protein</fullName>
    </submittedName>
</protein>
<organism evidence="1">
    <name type="scientific">Zea mays</name>
    <name type="common">Maize</name>
    <dbReference type="NCBI Taxonomy" id="4577"/>
    <lineage>
        <taxon>Eukaryota</taxon>
        <taxon>Viridiplantae</taxon>
        <taxon>Streptophyta</taxon>
        <taxon>Embryophyta</taxon>
        <taxon>Tracheophyta</taxon>
        <taxon>Spermatophyta</taxon>
        <taxon>Magnoliopsida</taxon>
        <taxon>Liliopsida</taxon>
        <taxon>Poales</taxon>
        <taxon>Poaceae</taxon>
        <taxon>PACMAD clade</taxon>
        <taxon>Panicoideae</taxon>
        <taxon>Andropogonodae</taxon>
        <taxon>Andropogoneae</taxon>
        <taxon>Tripsacinae</taxon>
        <taxon>Zea</taxon>
    </lineage>
</organism>
<dbReference type="PANTHER" id="PTHR35701">
    <property type="entry name" value="OS11G0148400 PROTEIN"/>
    <property type="match status" value="1"/>
</dbReference>
<dbReference type="AlphaFoldDB" id="A0A1D6NQT0"/>
<feature type="non-terminal residue" evidence="1">
    <location>
        <position position="133"/>
    </location>
</feature>
<name>A0A1D6NQT0_MAIZE</name>
<evidence type="ECO:0000313" key="1">
    <source>
        <dbReference type="EMBL" id="ONM42282.1"/>
    </source>
</evidence>
<reference evidence="1" key="1">
    <citation type="submission" date="2015-12" db="EMBL/GenBank/DDBJ databases">
        <title>Update maize B73 reference genome by single molecule sequencing technologies.</title>
        <authorList>
            <consortium name="Maize Genome Sequencing Project"/>
            <person name="Ware D."/>
        </authorList>
    </citation>
    <scope>NUCLEOTIDE SEQUENCE [LARGE SCALE GENOMIC DNA]</scope>
    <source>
        <tissue evidence="1">Seedling</tissue>
    </source>
</reference>
<dbReference type="PANTHER" id="PTHR35701:SF1">
    <property type="entry name" value="OS11G0148400 PROTEIN"/>
    <property type="match status" value="1"/>
</dbReference>
<dbReference type="ExpressionAtlas" id="A0A1D6NQT0">
    <property type="expression patterns" value="baseline and differential"/>
</dbReference>
<accession>A0A1D6NQT0</accession>
<dbReference type="EMBL" id="CM007649">
    <property type="protein sequence ID" value="ONM42282.1"/>
    <property type="molecule type" value="Genomic_DNA"/>
</dbReference>
<sequence length="133" mass="14795">MDTAPQCAPSVPSNGSRPADLKDLIAGLYGYQPPHTADAVPQKGSTISDENNKATAMGGDIQEIYDKLKDSSLPEGFFTEEQPWKDIYITELLNCIKEEHLKDFEQEYCLAEKIEGVCIILLLSMSRKFLIVI</sequence>
<proteinExistence type="predicted"/>